<dbReference type="EMBL" id="CALOZG010000008">
    <property type="protein sequence ID" value="CAH4029429.1"/>
    <property type="molecule type" value="Genomic_DNA"/>
</dbReference>
<dbReference type="InterPro" id="IPR041373">
    <property type="entry name" value="RT_RNaseH"/>
</dbReference>
<feature type="compositionally biased region" description="Polar residues" evidence="7">
    <location>
        <begin position="827"/>
        <end position="843"/>
    </location>
</feature>
<evidence type="ECO:0000256" key="5">
    <source>
        <dbReference type="ARBA" id="ARBA00022801"/>
    </source>
</evidence>
<evidence type="ECO:0000256" key="6">
    <source>
        <dbReference type="ARBA" id="ARBA00022918"/>
    </source>
</evidence>
<protein>
    <recommendedName>
        <fullName evidence="12">Reverse transcriptase RNase H-like domain-containing protein</fullName>
    </recommendedName>
</protein>
<dbReference type="PANTHER" id="PTHR37984">
    <property type="entry name" value="PROTEIN CBG26694"/>
    <property type="match status" value="1"/>
</dbReference>
<dbReference type="Gene3D" id="2.40.70.10">
    <property type="entry name" value="Acid Proteases"/>
    <property type="match status" value="1"/>
</dbReference>
<organism evidence="10 11">
    <name type="scientific">Pieris brassicae</name>
    <name type="common">White butterfly</name>
    <name type="synonym">Large white butterfly</name>
    <dbReference type="NCBI Taxonomy" id="7116"/>
    <lineage>
        <taxon>Eukaryota</taxon>
        <taxon>Metazoa</taxon>
        <taxon>Ecdysozoa</taxon>
        <taxon>Arthropoda</taxon>
        <taxon>Hexapoda</taxon>
        <taxon>Insecta</taxon>
        <taxon>Pterygota</taxon>
        <taxon>Neoptera</taxon>
        <taxon>Endopterygota</taxon>
        <taxon>Lepidoptera</taxon>
        <taxon>Glossata</taxon>
        <taxon>Ditrysia</taxon>
        <taxon>Papilionoidea</taxon>
        <taxon>Pieridae</taxon>
        <taxon>Pierinae</taxon>
        <taxon>Pieris</taxon>
    </lineage>
</organism>
<keyword evidence="1" id="KW-0808">Transferase</keyword>
<feature type="domain" description="Reverse transcriptase RNase H-like" evidence="9">
    <location>
        <begin position="662"/>
        <end position="731"/>
    </location>
</feature>
<dbReference type="CDD" id="cd09274">
    <property type="entry name" value="RNase_HI_RT_Ty3"/>
    <property type="match status" value="1"/>
</dbReference>
<dbReference type="AlphaFoldDB" id="A0A9P0TGC1"/>
<feature type="region of interest" description="Disordered" evidence="7">
    <location>
        <begin position="879"/>
        <end position="904"/>
    </location>
</feature>
<evidence type="ECO:0000313" key="10">
    <source>
        <dbReference type="EMBL" id="CAH4029429.1"/>
    </source>
</evidence>
<evidence type="ECO:0000256" key="1">
    <source>
        <dbReference type="ARBA" id="ARBA00022679"/>
    </source>
</evidence>
<dbReference type="PANTHER" id="PTHR37984:SF5">
    <property type="entry name" value="PROTEIN NYNRIN-LIKE"/>
    <property type="match status" value="1"/>
</dbReference>
<dbReference type="GO" id="GO:0006508">
    <property type="term" value="P:proteolysis"/>
    <property type="evidence" value="ECO:0007669"/>
    <property type="project" value="InterPro"/>
</dbReference>
<evidence type="ECO:0000256" key="4">
    <source>
        <dbReference type="ARBA" id="ARBA00022759"/>
    </source>
</evidence>
<dbReference type="InterPro" id="IPR001969">
    <property type="entry name" value="Aspartic_peptidase_AS"/>
</dbReference>
<evidence type="ECO:0000256" key="2">
    <source>
        <dbReference type="ARBA" id="ARBA00022695"/>
    </source>
</evidence>
<evidence type="ECO:0000259" key="9">
    <source>
        <dbReference type="Pfam" id="PF17917"/>
    </source>
</evidence>
<evidence type="ECO:0000313" key="11">
    <source>
        <dbReference type="Proteomes" id="UP001152562"/>
    </source>
</evidence>
<dbReference type="SUPFAM" id="SSF56672">
    <property type="entry name" value="DNA/RNA polymerases"/>
    <property type="match status" value="1"/>
</dbReference>
<keyword evidence="5" id="KW-0378">Hydrolase</keyword>
<keyword evidence="3" id="KW-0540">Nuclease</keyword>
<dbReference type="InterPro" id="IPR043502">
    <property type="entry name" value="DNA/RNA_pol_sf"/>
</dbReference>
<evidence type="ECO:0000256" key="3">
    <source>
        <dbReference type="ARBA" id="ARBA00022722"/>
    </source>
</evidence>
<feature type="compositionally biased region" description="Polar residues" evidence="7">
    <location>
        <begin position="885"/>
        <end position="895"/>
    </location>
</feature>
<feature type="region of interest" description="Disordered" evidence="7">
    <location>
        <begin position="826"/>
        <end position="853"/>
    </location>
</feature>
<proteinExistence type="predicted"/>
<feature type="domain" description="Retrotransposon gag" evidence="8">
    <location>
        <begin position="77"/>
        <end position="135"/>
    </location>
</feature>
<dbReference type="SUPFAM" id="SSF50630">
    <property type="entry name" value="Acid proteases"/>
    <property type="match status" value="1"/>
</dbReference>
<comment type="caution">
    <text evidence="10">The sequence shown here is derived from an EMBL/GenBank/DDBJ whole genome shotgun (WGS) entry which is preliminary data.</text>
</comment>
<keyword evidence="4" id="KW-0255">Endonuclease</keyword>
<keyword evidence="2" id="KW-0548">Nucleotidyltransferase</keyword>
<evidence type="ECO:0000256" key="7">
    <source>
        <dbReference type="SAM" id="MobiDB-lite"/>
    </source>
</evidence>
<evidence type="ECO:0008006" key="12">
    <source>
        <dbReference type="Google" id="ProtNLM"/>
    </source>
</evidence>
<reference evidence="10" key="1">
    <citation type="submission" date="2022-05" db="EMBL/GenBank/DDBJ databases">
        <authorList>
            <person name="Okamura Y."/>
        </authorList>
    </citation>
    <scope>NUCLEOTIDE SEQUENCE</scope>
</reference>
<dbReference type="CDD" id="cd00303">
    <property type="entry name" value="retropepsin_like"/>
    <property type="match status" value="1"/>
</dbReference>
<dbReference type="GO" id="GO:0003964">
    <property type="term" value="F:RNA-directed DNA polymerase activity"/>
    <property type="evidence" value="ECO:0007669"/>
    <property type="project" value="UniProtKB-KW"/>
</dbReference>
<feature type="compositionally biased region" description="Low complexity" evidence="7">
    <location>
        <begin position="844"/>
        <end position="853"/>
    </location>
</feature>
<accession>A0A9P0TGC1</accession>
<gene>
    <name evidence="10" type="ORF">PIBRA_LOCUS6183</name>
</gene>
<dbReference type="Proteomes" id="UP001152562">
    <property type="component" value="Unassembled WGS sequence"/>
</dbReference>
<dbReference type="PROSITE" id="PS00141">
    <property type="entry name" value="ASP_PROTEASE"/>
    <property type="match status" value="1"/>
</dbReference>
<sequence>MTTQAETVSRRTKKEDNEDKMDLNILLKFIKPFDGSREKLIPFLNNCGNAYDLASDSKRSVLLKYILSQLEGKAESACAIKEFESWEQLSEFLNTQFGEKKHYSALLSDLQNCNQNNDSVNEFALRVESCLSKLLTEVNLSQKKKKSELAGRIAAMQDLALHHFVIGLKPQLSTIVRCRDPETLNDAINFAISEEKIMEASRKRYNNPQSQGPLNKNNYLRPNYQFRDRYQNKPTLAYERTPNNVNLSSAQSLFCRYCKAKGHVIENCRKREFNNRRFQNKIKIHVHSNHELTVVLITNPISLPCKSKSNSLAPLHGSQFRKAPISSQGNPSPKAPLHGCHIINQRDDTMTRSSVSTTTKCPTKSYASAAKFGLPNSTVYTNTQHSTTTSSNSKDTPTVFEVTSNAIKRSLPYVLLQTNVSEIPIKFLIDSGSSVSLMKQSCVQKKLFFEPPKILLKGINSNSEATKTLGQFPLKFFLSNKQNITFDFHAVDDINLPYDAIIGNDFLNDLEGIIDYNQNLLTLKNDAIKIDFYNPVYVIPPRSESIIECSVSNPNVKEGLVLDQHFHEDLIFTNCLVSVKNNKRINISVLNISEAPVTLKSNLEITLNPLDFDDMIHESVNFNSTLQHIQHSDAYTRTQEVLNQLRVNHLNTEESNALHDICSQTLNKAETNYSTTEKELLAILFGCKTFRPYVYGRKFNIITDHRPLVWLMNHKDPSSKLQRWRLKLSEYDYNIIYRKGRLNSAADALSRYPVNPIQSDGSPSNLDEISPFNPDHLVDFEPLSPDGIIPSEIINPDPMPDQRQAESPIDAQRVLDDLIQLEDLHSPNLQNNPIPSELLTPNKSHSNSSPPVIIPSSNHDYITFLKAFSKDANKCVFRNKDIENPDNTSSNSETPHPQPRLRME</sequence>
<keyword evidence="11" id="KW-1185">Reference proteome</keyword>
<dbReference type="InterPro" id="IPR005162">
    <property type="entry name" value="Retrotrans_gag_dom"/>
</dbReference>
<name>A0A9P0TGC1_PIEBR</name>
<dbReference type="InterPro" id="IPR021109">
    <property type="entry name" value="Peptidase_aspartic_dom_sf"/>
</dbReference>
<dbReference type="GO" id="GO:0004519">
    <property type="term" value="F:endonuclease activity"/>
    <property type="evidence" value="ECO:0007669"/>
    <property type="project" value="UniProtKB-KW"/>
</dbReference>
<dbReference type="InterPro" id="IPR050951">
    <property type="entry name" value="Retrovirus_Pol_polyprotein"/>
</dbReference>
<evidence type="ECO:0000259" key="8">
    <source>
        <dbReference type="Pfam" id="PF03732"/>
    </source>
</evidence>
<dbReference type="Pfam" id="PF17917">
    <property type="entry name" value="RT_RNaseH"/>
    <property type="match status" value="1"/>
</dbReference>
<dbReference type="GO" id="GO:0004190">
    <property type="term" value="F:aspartic-type endopeptidase activity"/>
    <property type="evidence" value="ECO:0007669"/>
    <property type="project" value="InterPro"/>
</dbReference>
<dbReference type="Pfam" id="PF03732">
    <property type="entry name" value="Retrotrans_gag"/>
    <property type="match status" value="1"/>
</dbReference>
<keyword evidence="6" id="KW-0695">RNA-directed DNA polymerase</keyword>